<evidence type="ECO:0000256" key="3">
    <source>
        <dbReference type="ARBA" id="ARBA00022692"/>
    </source>
</evidence>
<proteinExistence type="inferred from homology"/>
<dbReference type="SUPFAM" id="SSF48264">
    <property type="entry name" value="Cytochrome P450"/>
    <property type="match status" value="1"/>
</dbReference>
<dbReference type="GO" id="GO:0051777">
    <property type="term" value="F:ent-kaurenoic acid monooxygenase activity"/>
    <property type="evidence" value="ECO:0007669"/>
    <property type="project" value="TreeGrafter"/>
</dbReference>
<dbReference type="GO" id="GO:0016132">
    <property type="term" value="P:brassinosteroid biosynthetic process"/>
    <property type="evidence" value="ECO:0007669"/>
    <property type="project" value="TreeGrafter"/>
</dbReference>
<evidence type="ECO:0000256" key="5">
    <source>
        <dbReference type="ARBA" id="ARBA00022989"/>
    </source>
</evidence>
<evidence type="ECO:0000256" key="8">
    <source>
        <dbReference type="RuleBase" id="RU000461"/>
    </source>
</evidence>
<evidence type="ECO:0000256" key="2">
    <source>
        <dbReference type="ARBA" id="ARBA00010617"/>
    </source>
</evidence>
<keyword evidence="3" id="KW-0812">Transmembrane</keyword>
<keyword evidence="8" id="KW-0560">Oxidoreductase</keyword>
<comment type="caution">
    <text evidence="9">The sequence shown here is derived from an EMBL/GenBank/DDBJ whole genome shotgun (WGS) entry which is preliminary data.</text>
</comment>
<keyword evidence="7 8" id="KW-0349">Heme</keyword>
<comment type="subcellular location">
    <subcellularLocation>
        <location evidence="1">Membrane</location>
        <topology evidence="1">Single-pass membrane protein</topology>
    </subcellularLocation>
</comment>
<gene>
    <name evidence="9" type="ORF">TIFTF001_002929</name>
</gene>
<evidence type="ECO:0000256" key="1">
    <source>
        <dbReference type="ARBA" id="ARBA00004167"/>
    </source>
</evidence>
<dbReference type="GO" id="GO:0020037">
    <property type="term" value="F:heme binding"/>
    <property type="evidence" value="ECO:0007669"/>
    <property type="project" value="InterPro"/>
</dbReference>
<keyword evidence="5" id="KW-0472">Membrane</keyword>
<comment type="similarity">
    <text evidence="2 8">Belongs to the cytochrome P450 family.</text>
</comment>
<dbReference type="InterPro" id="IPR001128">
    <property type="entry name" value="Cyt_P450"/>
</dbReference>
<dbReference type="GO" id="GO:0016125">
    <property type="term" value="P:sterol metabolic process"/>
    <property type="evidence" value="ECO:0007669"/>
    <property type="project" value="TreeGrafter"/>
</dbReference>
<evidence type="ECO:0000256" key="6">
    <source>
        <dbReference type="ARBA" id="ARBA00023004"/>
    </source>
</evidence>
<protein>
    <submittedName>
        <fullName evidence="9">Uncharacterized protein</fullName>
    </submittedName>
</protein>
<dbReference type="GO" id="GO:0010268">
    <property type="term" value="P:brassinosteroid homeostasis"/>
    <property type="evidence" value="ECO:0007669"/>
    <property type="project" value="TreeGrafter"/>
</dbReference>
<keyword evidence="8" id="KW-0503">Monooxygenase</keyword>
<feature type="binding site" description="axial binding residue" evidence="7">
    <location>
        <position position="442"/>
    </location>
    <ligand>
        <name>heme</name>
        <dbReference type="ChEBI" id="CHEBI:30413"/>
    </ligand>
    <ligandPart>
        <name>Fe</name>
        <dbReference type="ChEBI" id="CHEBI:18248"/>
    </ligandPart>
</feature>
<organism evidence="9 10">
    <name type="scientific">Ficus carica</name>
    <name type="common">Common fig</name>
    <dbReference type="NCBI Taxonomy" id="3494"/>
    <lineage>
        <taxon>Eukaryota</taxon>
        <taxon>Viridiplantae</taxon>
        <taxon>Streptophyta</taxon>
        <taxon>Embryophyta</taxon>
        <taxon>Tracheophyta</taxon>
        <taxon>Spermatophyta</taxon>
        <taxon>Magnoliopsida</taxon>
        <taxon>eudicotyledons</taxon>
        <taxon>Gunneridae</taxon>
        <taxon>Pentapetalae</taxon>
        <taxon>rosids</taxon>
        <taxon>fabids</taxon>
        <taxon>Rosales</taxon>
        <taxon>Moraceae</taxon>
        <taxon>Ficeae</taxon>
        <taxon>Ficus</taxon>
    </lineage>
</organism>
<dbReference type="PRINTS" id="PR00463">
    <property type="entry name" value="EP450I"/>
</dbReference>
<dbReference type="Gene3D" id="1.10.630.10">
    <property type="entry name" value="Cytochrome P450"/>
    <property type="match status" value="1"/>
</dbReference>
<evidence type="ECO:0000256" key="7">
    <source>
        <dbReference type="PIRSR" id="PIRSR602401-1"/>
    </source>
</evidence>
<keyword evidence="10" id="KW-1185">Reference proteome</keyword>
<dbReference type="GO" id="GO:0005506">
    <property type="term" value="F:iron ion binding"/>
    <property type="evidence" value="ECO:0007669"/>
    <property type="project" value="InterPro"/>
</dbReference>
<keyword evidence="5" id="KW-1133">Transmembrane helix</keyword>
<dbReference type="PANTHER" id="PTHR24286">
    <property type="entry name" value="CYTOCHROME P450 26"/>
    <property type="match status" value="1"/>
</dbReference>
<sequence>MELEFGFWFFTASVGGLVAVCFVLKRANEWYHVSLLVGKQNHSLPPGDLGWPLIGNMLSYLIAFKLGRPDSFIANFVTRTGAYKAYLFGSPTIIVTAPETCRPVLMDDARFKPGWPKSTSTLMGRKSFLGLSAEENKRLRRLTAAPISGQRALSAYHEFMKDVIVSSLDELAKAEKPVEFLTEIRKITFKVIMHIFLGGESGPMTESMEEEYARLNCGLRAMAINLPGFAYHKALKARKNLVKILRDVIDRRRAKKEKVLLHEKMDMVDLLLDVEDDNGRKLDDEEITDVILMYLNAGHESTAHATLWAILFLYENPEYLQKAKAEQEEILRRRSSMEEGLSLSEIKQMEYLSKVIDETLRVVNVSLFTYREAKTDVNVYVRNFPFQGFTIPKGWKVLIWFRGVHLDPESYQNPKEFNPSRWNEGKPKKGAFIPFGTGSRLCPGSDLTKLELSTFLHYFLLHYELERLNPGCAVGYLPHTRPKDNCLAKVKKSLSI</sequence>
<evidence type="ECO:0000256" key="4">
    <source>
        <dbReference type="ARBA" id="ARBA00022723"/>
    </source>
</evidence>
<reference evidence="9" key="1">
    <citation type="submission" date="2023-07" db="EMBL/GenBank/DDBJ databases">
        <title>draft genome sequence of fig (Ficus carica).</title>
        <authorList>
            <person name="Takahashi T."/>
            <person name="Nishimura K."/>
        </authorList>
    </citation>
    <scope>NUCLEOTIDE SEQUENCE</scope>
</reference>
<dbReference type="PROSITE" id="PS00086">
    <property type="entry name" value="CYTOCHROME_P450"/>
    <property type="match status" value="1"/>
</dbReference>
<evidence type="ECO:0000313" key="9">
    <source>
        <dbReference type="EMBL" id="GMN30709.1"/>
    </source>
</evidence>
<dbReference type="InterPro" id="IPR036396">
    <property type="entry name" value="Cyt_P450_sf"/>
</dbReference>
<dbReference type="AlphaFoldDB" id="A0AA87ZD33"/>
<dbReference type="CDD" id="cd11043">
    <property type="entry name" value="CYP90-like"/>
    <property type="match status" value="1"/>
</dbReference>
<dbReference type="InterPro" id="IPR017972">
    <property type="entry name" value="Cyt_P450_CS"/>
</dbReference>
<dbReference type="EMBL" id="BTGU01000003">
    <property type="protein sequence ID" value="GMN30709.1"/>
    <property type="molecule type" value="Genomic_DNA"/>
</dbReference>
<accession>A0AA87ZD33</accession>
<dbReference type="Pfam" id="PF00067">
    <property type="entry name" value="p450"/>
    <property type="match status" value="1"/>
</dbReference>
<name>A0AA87ZD33_FICCA</name>
<keyword evidence="4 7" id="KW-0479">Metal-binding</keyword>
<dbReference type="PANTHER" id="PTHR24286:SF290">
    <property type="entry name" value="ENT-KAURENOIC ACID OXIDASE 2-LIKE ISOFORM X1"/>
    <property type="match status" value="1"/>
</dbReference>
<dbReference type="GO" id="GO:0016020">
    <property type="term" value="C:membrane"/>
    <property type="evidence" value="ECO:0007669"/>
    <property type="project" value="UniProtKB-SubCell"/>
</dbReference>
<dbReference type="Proteomes" id="UP001187192">
    <property type="component" value="Unassembled WGS sequence"/>
</dbReference>
<dbReference type="GO" id="GO:0005783">
    <property type="term" value="C:endoplasmic reticulum"/>
    <property type="evidence" value="ECO:0007669"/>
    <property type="project" value="TreeGrafter"/>
</dbReference>
<keyword evidence="6 7" id="KW-0408">Iron</keyword>
<dbReference type="PRINTS" id="PR00385">
    <property type="entry name" value="P450"/>
</dbReference>
<evidence type="ECO:0000313" key="10">
    <source>
        <dbReference type="Proteomes" id="UP001187192"/>
    </source>
</evidence>
<dbReference type="InterPro" id="IPR002401">
    <property type="entry name" value="Cyt_P450_E_grp-I"/>
</dbReference>
<comment type="cofactor">
    <cofactor evidence="7">
        <name>heme</name>
        <dbReference type="ChEBI" id="CHEBI:30413"/>
    </cofactor>
</comment>